<dbReference type="CDD" id="cd05398">
    <property type="entry name" value="NT_ClassII-CCAase"/>
    <property type="match status" value="1"/>
</dbReference>
<dbReference type="SUPFAM" id="SSF81301">
    <property type="entry name" value="Nucleotidyltransferase"/>
    <property type="match status" value="1"/>
</dbReference>
<sequence length="382" mass="42674">MAVYVVGGAVRDALLGSPSQDRDWVVVGATPQDMAAAGFAPVGADFPVFLHPQTHEEYALARTERKSGQGYKGFTFFADPSVSLEEDLRRRDFTVNAMAMDSKGRVIDPYDGWSDIQDRTFRHVSRAFLEDPLRVLRLGRFMARFTDFRIDPVTFEMCRGLVMSGELQHLTPERVFAEFNRGMGEKKPARLFKLLSKLNAWDALLPGMDCALAHFEEAQFRGLLDLGDVELRWAYALGLFMDREHLDRVAAHLKFPNELRDLCRVVASIQALEGRSSPGIADVLALLTEIDVYRKPERAFKALQLFQRGGQTDTIALLGCAVQQQLDGTYKAALRQHLEGLPQAVPADMPGLIAAFRQAWLSTLKQTQSASGAKPRSKSRTR</sequence>
<evidence type="ECO:0000256" key="2">
    <source>
        <dbReference type="ARBA" id="ARBA00022679"/>
    </source>
</evidence>
<protein>
    <submittedName>
        <fullName evidence="15">CCA tRNA nucleotidyltransferase</fullName>
        <ecNumber evidence="15">2.7.7.72</ecNumber>
    </submittedName>
</protein>
<evidence type="ECO:0000256" key="11">
    <source>
        <dbReference type="ARBA" id="ARBA00023268"/>
    </source>
</evidence>
<keyword evidence="4 15" id="KW-0548">Nucleotidyltransferase</keyword>
<comment type="similarity">
    <text evidence="12">Belongs to the tRNA nucleotidyltransferase/poly(A) polymerase family.</text>
</comment>
<name>A0ABT1WCZ0_9BURK</name>
<comment type="caution">
    <text evidence="15">The sequence shown here is derived from an EMBL/GenBank/DDBJ whole genome shotgun (WGS) entry which is preliminary data.</text>
</comment>
<evidence type="ECO:0000256" key="8">
    <source>
        <dbReference type="ARBA" id="ARBA00022840"/>
    </source>
</evidence>
<evidence type="ECO:0000256" key="3">
    <source>
        <dbReference type="ARBA" id="ARBA00022694"/>
    </source>
</evidence>
<dbReference type="InterPro" id="IPR032828">
    <property type="entry name" value="PolyA_RNA-bd"/>
</dbReference>
<organism evidence="15 16">
    <name type="scientific">Limnobacter humi</name>
    <dbReference type="NCBI Taxonomy" id="1778671"/>
    <lineage>
        <taxon>Bacteria</taxon>
        <taxon>Pseudomonadati</taxon>
        <taxon>Pseudomonadota</taxon>
        <taxon>Betaproteobacteria</taxon>
        <taxon>Burkholderiales</taxon>
        <taxon>Burkholderiaceae</taxon>
        <taxon>Limnobacter</taxon>
    </lineage>
</organism>
<dbReference type="InterPro" id="IPR043519">
    <property type="entry name" value="NT_sf"/>
</dbReference>
<dbReference type="Gene3D" id="3.30.460.10">
    <property type="entry name" value="Beta Polymerase, domain 2"/>
    <property type="match status" value="1"/>
</dbReference>
<evidence type="ECO:0000256" key="10">
    <source>
        <dbReference type="ARBA" id="ARBA00022884"/>
    </source>
</evidence>
<dbReference type="Pfam" id="PF12627">
    <property type="entry name" value="PolyA_pol_RNAbd"/>
    <property type="match status" value="1"/>
</dbReference>
<keyword evidence="8" id="KW-0067">ATP-binding</keyword>
<dbReference type="PANTHER" id="PTHR47545">
    <property type="entry name" value="MULTIFUNCTIONAL CCA PROTEIN"/>
    <property type="match status" value="1"/>
</dbReference>
<keyword evidence="2 12" id="KW-0808">Transferase</keyword>
<feature type="domain" description="Poly A polymerase head" evidence="13">
    <location>
        <begin position="3"/>
        <end position="121"/>
    </location>
</feature>
<dbReference type="EC" id="2.7.7.72" evidence="15"/>
<keyword evidence="7" id="KW-0692">RNA repair</keyword>
<reference evidence="15 16" key="1">
    <citation type="submission" date="2022-07" db="EMBL/GenBank/DDBJ databases">
        <authorList>
            <person name="Xamxidin M."/>
            <person name="Wu M."/>
        </authorList>
    </citation>
    <scope>NUCLEOTIDE SEQUENCE [LARGE SCALE GENOMIC DNA]</scope>
    <source>
        <strain evidence="15 16">NBRC 111650</strain>
    </source>
</reference>
<evidence type="ECO:0000259" key="13">
    <source>
        <dbReference type="Pfam" id="PF01743"/>
    </source>
</evidence>
<dbReference type="PIRSF" id="PIRSF000813">
    <property type="entry name" value="CCA_bact"/>
    <property type="match status" value="1"/>
</dbReference>
<evidence type="ECO:0000256" key="4">
    <source>
        <dbReference type="ARBA" id="ARBA00022695"/>
    </source>
</evidence>
<dbReference type="InterPro" id="IPR050124">
    <property type="entry name" value="tRNA_CCA-adding_enzyme"/>
</dbReference>
<gene>
    <name evidence="15" type="ORF">NQT62_00445</name>
</gene>
<evidence type="ECO:0000256" key="12">
    <source>
        <dbReference type="RuleBase" id="RU003953"/>
    </source>
</evidence>
<keyword evidence="5" id="KW-0479">Metal-binding</keyword>
<comment type="cofactor">
    <cofactor evidence="1">
        <name>Mg(2+)</name>
        <dbReference type="ChEBI" id="CHEBI:18420"/>
    </cofactor>
</comment>
<dbReference type="Gene3D" id="1.10.3090.10">
    <property type="entry name" value="cca-adding enzyme, domain 2"/>
    <property type="match status" value="1"/>
</dbReference>
<dbReference type="Proteomes" id="UP001204142">
    <property type="component" value="Unassembled WGS sequence"/>
</dbReference>
<keyword evidence="16" id="KW-1185">Reference proteome</keyword>
<dbReference type="Pfam" id="PF01743">
    <property type="entry name" value="PolyA_pol"/>
    <property type="match status" value="1"/>
</dbReference>
<accession>A0ABT1WCZ0</accession>
<evidence type="ECO:0000256" key="1">
    <source>
        <dbReference type="ARBA" id="ARBA00001946"/>
    </source>
</evidence>
<proteinExistence type="inferred from homology"/>
<dbReference type="PANTHER" id="PTHR47545:SF1">
    <property type="entry name" value="MULTIFUNCTIONAL CCA PROTEIN"/>
    <property type="match status" value="1"/>
</dbReference>
<dbReference type="SUPFAM" id="SSF81891">
    <property type="entry name" value="Poly A polymerase C-terminal region-like"/>
    <property type="match status" value="1"/>
</dbReference>
<dbReference type="InterPro" id="IPR012006">
    <property type="entry name" value="CCA_bact"/>
</dbReference>
<dbReference type="EMBL" id="JANIGO010000001">
    <property type="protein sequence ID" value="MCQ8894906.1"/>
    <property type="molecule type" value="Genomic_DNA"/>
</dbReference>
<feature type="domain" description="tRNA nucleotidyltransferase/poly(A) polymerase RNA and SrmB- binding" evidence="14">
    <location>
        <begin position="147"/>
        <end position="210"/>
    </location>
</feature>
<evidence type="ECO:0000256" key="6">
    <source>
        <dbReference type="ARBA" id="ARBA00022741"/>
    </source>
</evidence>
<evidence type="ECO:0000259" key="14">
    <source>
        <dbReference type="Pfam" id="PF12627"/>
    </source>
</evidence>
<evidence type="ECO:0000256" key="9">
    <source>
        <dbReference type="ARBA" id="ARBA00022842"/>
    </source>
</evidence>
<keyword evidence="3" id="KW-0819">tRNA processing</keyword>
<keyword evidence="6" id="KW-0547">Nucleotide-binding</keyword>
<evidence type="ECO:0000256" key="7">
    <source>
        <dbReference type="ARBA" id="ARBA00022800"/>
    </source>
</evidence>
<keyword evidence="11" id="KW-0511">Multifunctional enzyme</keyword>
<dbReference type="GO" id="GO:0004810">
    <property type="term" value="F:CCA tRNA nucleotidyltransferase activity"/>
    <property type="evidence" value="ECO:0007669"/>
    <property type="project" value="UniProtKB-EC"/>
</dbReference>
<evidence type="ECO:0000256" key="5">
    <source>
        <dbReference type="ARBA" id="ARBA00022723"/>
    </source>
</evidence>
<keyword evidence="9" id="KW-0460">Magnesium</keyword>
<evidence type="ECO:0000313" key="15">
    <source>
        <dbReference type="EMBL" id="MCQ8894906.1"/>
    </source>
</evidence>
<evidence type="ECO:0000313" key="16">
    <source>
        <dbReference type="Proteomes" id="UP001204142"/>
    </source>
</evidence>
<keyword evidence="10 12" id="KW-0694">RNA-binding</keyword>
<dbReference type="InterPro" id="IPR002646">
    <property type="entry name" value="PolA_pol_head_dom"/>
</dbReference>